<gene>
    <name evidence="2" type="ORF">TGP89_236820</name>
</gene>
<feature type="compositionally biased region" description="Polar residues" evidence="1">
    <location>
        <begin position="297"/>
        <end position="309"/>
    </location>
</feature>
<feature type="compositionally biased region" description="Acidic residues" evidence="1">
    <location>
        <begin position="230"/>
        <end position="244"/>
    </location>
</feature>
<reference evidence="2 3" key="1">
    <citation type="submission" date="2014-03" db="EMBL/GenBank/DDBJ databases">
        <authorList>
            <person name="Sibley D."/>
            <person name="Venepally P."/>
            <person name="Karamycheva S."/>
            <person name="Hadjithomas M."/>
            <person name="Khan A."/>
            <person name="Brunk B."/>
            <person name="Roos D."/>
            <person name="Caler E."/>
            <person name="Lorenzi H."/>
        </authorList>
    </citation>
    <scope>NUCLEOTIDE SEQUENCE [LARGE SCALE GENOMIC DNA]</scope>
    <source>
        <strain evidence="3">p89</strain>
    </source>
</reference>
<sequence length="475" mass="50517">MLRPLSLQPTRQLAAKGPTCVSCEVRSSLISCGKASSVSEGRDSPAEPLPRLLCFSFPRLSPRTASSALSHRVPLCCCTPSSILSLSASPLHPVSFFSAVCADVREVARAQTRLLRGFASSRETSLKKGKKTPAGLSGHRADSAETAQAEERWTLGSSSSSTSSLSSDSSASSSASSFLSRSSAARKQAAARVKEVSSKRAEDGEEQPDALPRPPAGATKKAAARVALTESEEACGVEADEEGDSSGGGGAFAEGGCSKETEESATSARGRPKVACVKAAQESRSETVETPERSGDRSSGVSTPRGSSVPSSATALPPLSAALTESQTAAVVPEGFSPEPAVASSVFFEEDDSVYRQFACMRRVREEPRLRTALESFKVASKNATKTRGRAWSVYEGWPPRSRVRVGDEYSKVGPLQRRAFVFNRVDGTGRRREPTLAFCCGNKPVLMLSEAEFEALVKKLPWIKHEMAEFKKLL</sequence>
<proteinExistence type="predicted"/>
<accession>A0A086JWZ9</accession>
<organism evidence="2 3">
    <name type="scientific">Toxoplasma gondii p89</name>
    <dbReference type="NCBI Taxonomy" id="943119"/>
    <lineage>
        <taxon>Eukaryota</taxon>
        <taxon>Sar</taxon>
        <taxon>Alveolata</taxon>
        <taxon>Apicomplexa</taxon>
        <taxon>Conoidasida</taxon>
        <taxon>Coccidia</taxon>
        <taxon>Eucoccidiorida</taxon>
        <taxon>Eimeriorina</taxon>
        <taxon>Sarcocystidae</taxon>
        <taxon>Toxoplasma</taxon>
    </lineage>
</organism>
<feature type="compositionally biased region" description="Basic and acidic residues" evidence="1">
    <location>
        <begin position="139"/>
        <end position="153"/>
    </location>
</feature>
<evidence type="ECO:0000313" key="3">
    <source>
        <dbReference type="Proteomes" id="UP000028828"/>
    </source>
</evidence>
<dbReference type="AlphaFoldDB" id="A0A086JWZ9"/>
<feature type="compositionally biased region" description="Basic and acidic residues" evidence="1">
    <location>
        <begin position="281"/>
        <end position="296"/>
    </location>
</feature>
<dbReference type="OrthoDB" id="360604at2759"/>
<name>A0A086JWZ9_TOXGO</name>
<comment type="caution">
    <text evidence="2">The sequence shown here is derived from an EMBL/GenBank/DDBJ whole genome shotgun (WGS) entry which is preliminary data.</text>
</comment>
<evidence type="ECO:0000313" key="2">
    <source>
        <dbReference type="EMBL" id="KFG36667.1"/>
    </source>
</evidence>
<dbReference type="EMBL" id="AEYI02001501">
    <property type="protein sequence ID" value="KFG36667.1"/>
    <property type="molecule type" value="Genomic_DNA"/>
</dbReference>
<feature type="compositionally biased region" description="Low complexity" evidence="1">
    <location>
        <begin position="157"/>
        <end position="191"/>
    </location>
</feature>
<dbReference type="Proteomes" id="UP000028828">
    <property type="component" value="Unassembled WGS sequence"/>
</dbReference>
<protein>
    <submittedName>
        <fullName evidence="2">Uncharacterized protein</fullName>
    </submittedName>
</protein>
<dbReference type="VEuPathDB" id="ToxoDB:TGP89_236820"/>
<feature type="region of interest" description="Disordered" evidence="1">
    <location>
        <begin position="121"/>
        <end position="315"/>
    </location>
</feature>
<feature type="compositionally biased region" description="Basic and acidic residues" evidence="1">
    <location>
        <begin position="192"/>
        <end position="202"/>
    </location>
</feature>
<feature type="compositionally biased region" description="Low complexity" evidence="1">
    <location>
        <begin position="216"/>
        <end position="227"/>
    </location>
</feature>
<evidence type="ECO:0000256" key="1">
    <source>
        <dbReference type="SAM" id="MobiDB-lite"/>
    </source>
</evidence>